<dbReference type="InterPro" id="IPR051045">
    <property type="entry name" value="TonB-dependent_transducer"/>
</dbReference>
<dbReference type="GO" id="GO:0055085">
    <property type="term" value="P:transmembrane transport"/>
    <property type="evidence" value="ECO:0007669"/>
    <property type="project" value="InterPro"/>
</dbReference>
<comment type="similarity">
    <text evidence="2 10">Belongs to the TonB family.</text>
</comment>
<feature type="compositionally biased region" description="Pro residues" evidence="11">
    <location>
        <begin position="101"/>
        <end position="117"/>
    </location>
</feature>
<keyword evidence="8 10" id="KW-1133">Transmembrane helix</keyword>
<dbReference type="InterPro" id="IPR003538">
    <property type="entry name" value="TonB"/>
</dbReference>
<protein>
    <recommendedName>
        <fullName evidence="10">Protein TonB</fullName>
    </recommendedName>
</protein>
<dbReference type="PROSITE" id="PS52015">
    <property type="entry name" value="TONB_CTD"/>
    <property type="match status" value="1"/>
</dbReference>
<evidence type="ECO:0000256" key="4">
    <source>
        <dbReference type="ARBA" id="ARBA00022475"/>
    </source>
</evidence>
<dbReference type="GO" id="GO:0030288">
    <property type="term" value="C:outer membrane-bounded periplasmic space"/>
    <property type="evidence" value="ECO:0007669"/>
    <property type="project" value="InterPro"/>
</dbReference>
<evidence type="ECO:0000256" key="7">
    <source>
        <dbReference type="ARBA" id="ARBA00022927"/>
    </source>
</evidence>
<keyword evidence="6 10" id="KW-0812">Transmembrane</keyword>
<dbReference type="GO" id="GO:0031992">
    <property type="term" value="F:energy transducer activity"/>
    <property type="evidence" value="ECO:0007669"/>
    <property type="project" value="InterPro"/>
</dbReference>
<comment type="subcellular location">
    <subcellularLocation>
        <location evidence="1 10">Cell inner membrane</location>
        <topology evidence="1 10">Single-pass membrane protein</topology>
        <orientation evidence="1 10">Periplasmic side</orientation>
    </subcellularLocation>
</comment>
<keyword evidence="5 10" id="KW-0997">Cell inner membrane</keyword>
<evidence type="ECO:0000256" key="2">
    <source>
        <dbReference type="ARBA" id="ARBA00006555"/>
    </source>
</evidence>
<evidence type="ECO:0000313" key="13">
    <source>
        <dbReference type="EMBL" id="QDH16718.1"/>
    </source>
</evidence>
<evidence type="ECO:0000256" key="11">
    <source>
        <dbReference type="SAM" id="MobiDB-lite"/>
    </source>
</evidence>
<dbReference type="GO" id="GO:0005886">
    <property type="term" value="C:plasma membrane"/>
    <property type="evidence" value="ECO:0007669"/>
    <property type="project" value="UniProtKB-SubCell"/>
</dbReference>
<keyword evidence="7 10" id="KW-0653">Protein transport</keyword>
<accession>A0A4Y6UJA7</accession>
<evidence type="ECO:0000313" key="14">
    <source>
        <dbReference type="Proteomes" id="UP000316313"/>
    </source>
</evidence>
<evidence type="ECO:0000259" key="12">
    <source>
        <dbReference type="PROSITE" id="PS52015"/>
    </source>
</evidence>
<feature type="transmembrane region" description="Helical" evidence="10">
    <location>
        <begin position="12"/>
        <end position="33"/>
    </location>
</feature>
<proteinExistence type="inferred from homology"/>
<evidence type="ECO:0000256" key="8">
    <source>
        <dbReference type="ARBA" id="ARBA00022989"/>
    </source>
</evidence>
<dbReference type="GO" id="GO:0015891">
    <property type="term" value="P:siderophore transport"/>
    <property type="evidence" value="ECO:0007669"/>
    <property type="project" value="InterPro"/>
</dbReference>
<dbReference type="GO" id="GO:0015031">
    <property type="term" value="P:protein transport"/>
    <property type="evidence" value="ECO:0007669"/>
    <property type="project" value="UniProtKB-UniRule"/>
</dbReference>
<feature type="compositionally biased region" description="Basic residues" evidence="11">
    <location>
        <begin position="91"/>
        <end position="100"/>
    </location>
</feature>
<evidence type="ECO:0000256" key="5">
    <source>
        <dbReference type="ARBA" id="ARBA00022519"/>
    </source>
</evidence>
<dbReference type="InterPro" id="IPR037682">
    <property type="entry name" value="TonB_C"/>
</dbReference>
<reference evidence="13 14" key="1">
    <citation type="submission" date="2019-03" db="EMBL/GenBank/DDBJ databases">
        <title>The complete genome sequence of Swingsia samuiensis NBRC107927(T).</title>
        <authorList>
            <person name="Chua K.-O."/>
            <person name="Chan K.-G."/>
            <person name="See-Too W.-S."/>
        </authorList>
    </citation>
    <scope>NUCLEOTIDE SEQUENCE [LARGE SCALE GENOMIC DNA]</scope>
    <source>
        <strain evidence="13 14">AH83</strain>
    </source>
</reference>
<feature type="region of interest" description="Disordered" evidence="11">
    <location>
        <begin position="44"/>
        <end position="168"/>
    </location>
</feature>
<keyword evidence="4 10" id="KW-1003">Cell membrane</keyword>
<comment type="function">
    <text evidence="10">Interacts with outer membrane receptor proteins that carry out high-affinity binding and energy dependent uptake into the periplasmic space of specific substrates. It could act to transduce energy from the cytoplasmic membrane to specific energy-requiring processes in the outer membrane, resulting in the release into the periplasm of ligands bound by these outer membrane proteins.</text>
</comment>
<dbReference type="RefSeq" id="WP_141459944.1">
    <property type="nucleotide sequence ID" value="NZ_CP038141.1"/>
</dbReference>
<keyword evidence="10" id="KW-0735">Signal-anchor</keyword>
<dbReference type="SUPFAM" id="SSF74653">
    <property type="entry name" value="TolA/TonB C-terminal domain"/>
    <property type="match status" value="1"/>
</dbReference>
<name>A0A4Y6UJA7_9PROT</name>
<dbReference type="Proteomes" id="UP000316313">
    <property type="component" value="Chromosome"/>
</dbReference>
<evidence type="ECO:0000256" key="6">
    <source>
        <dbReference type="ARBA" id="ARBA00022692"/>
    </source>
</evidence>
<dbReference type="InterPro" id="IPR006260">
    <property type="entry name" value="TonB/TolA_C"/>
</dbReference>
<keyword evidence="9 10" id="KW-0472">Membrane</keyword>
<dbReference type="Gene3D" id="3.30.1150.10">
    <property type="match status" value="1"/>
</dbReference>
<evidence type="ECO:0000256" key="3">
    <source>
        <dbReference type="ARBA" id="ARBA00022448"/>
    </source>
</evidence>
<organism evidence="13 14">
    <name type="scientific">Swingsia samuiensis</name>
    <dbReference type="NCBI Taxonomy" id="1293412"/>
    <lineage>
        <taxon>Bacteria</taxon>
        <taxon>Pseudomonadati</taxon>
        <taxon>Pseudomonadota</taxon>
        <taxon>Alphaproteobacteria</taxon>
        <taxon>Acetobacterales</taxon>
        <taxon>Acetobacteraceae</taxon>
        <taxon>Swingsia</taxon>
    </lineage>
</organism>
<dbReference type="Pfam" id="PF03544">
    <property type="entry name" value="TonB_C"/>
    <property type="match status" value="1"/>
</dbReference>
<dbReference type="AlphaFoldDB" id="A0A4Y6UJA7"/>
<dbReference type="KEGG" id="ssam:E3D00_03400"/>
<feature type="compositionally biased region" description="Pro residues" evidence="11">
    <location>
        <begin position="56"/>
        <end position="90"/>
    </location>
</feature>
<dbReference type="NCBIfam" id="TIGR01352">
    <property type="entry name" value="tonB_Cterm"/>
    <property type="match status" value="1"/>
</dbReference>
<dbReference type="PANTHER" id="PTHR33446">
    <property type="entry name" value="PROTEIN TONB-RELATED"/>
    <property type="match status" value="1"/>
</dbReference>
<dbReference type="OrthoDB" id="7225042at2"/>
<evidence type="ECO:0000256" key="1">
    <source>
        <dbReference type="ARBA" id="ARBA00004383"/>
    </source>
</evidence>
<feature type="domain" description="TonB C-terminal" evidence="12">
    <location>
        <begin position="135"/>
        <end position="228"/>
    </location>
</feature>
<dbReference type="EMBL" id="CP038141">
    <property type="protein sequence ID" value="QDH16718.1"/>
    <property type="molecule type" value="Genomic_DNA"/>
</dbReference>
<dbReference type="PRINTS" id="PR01374">
    <property type="entry name" value="TONBPROTEIN"/>
</dbReference>
<keyword evidence="3 10" id="KW-0813">Transport</keyword>
<evidence type="ECO:0000256" key="9">
    <source>
        <dbReference type="ARBA" id="ARBA00023136"/>
    </source>
</evidence>
<evidence type="ECO:0000256" key="10">
    <source>
        <dbReference type="RuleBase" id="RU362123"/>
    </source>
</evidence>
<keyword evidence="14" id="KW-1185">Reference proteome</keyword>
<sequence length="228" mass="24197">MKSYGAQQRKPTDYIVAIVVAVLAMGAVGYALISGKVTKMTQERPPIKTEVITEVPKPPPPPPPPPPPQMVPPPPPYIPPPRINVQPPPKAIKRVTHVKPPHPVPPSENPIPSPVPVAPTQAAAPKAPPAPSVPDHSAGAHPINGAKPDYPEEAQEESREGKVTASCDILPNGRTANCSIVSSSGGPEFSDSALEFLHRARYQPAVQNGVPVIEHHHILHVDFTLGDD</sequence>
<gene>
    <name evidence="13" type="ORF">E3D00_03400</name>
</gene>